<dbReference type="GO" id="GO:0005739">
    <property type="term" value="C:mitochondrion"/>
    <property type="evidence" value="ECO:0007669"/>
    <property type="project" value="TreeGrafter"/>
</dbReference>
<feature type="domain" description="CoA carboxyltransferase C-terminal" evidence="9">
    <location>
        <begin position="339"/>
        <end position="569"/>
    </location>
</feature>
<accession>A0A8I2ZL05</accession>
<evidence type="ECO:0000256" key="3">
    <source>
        <dbReference type="ARBA" id="ARBA00026116"/>
    </source>
</evidence>
<dbReference type="InterPro" id="IPR011763">
    <property type="entry name" value="COA_CT_C"/>
</dbReference>
<dbReference type="FunFam" id="3.90.226.10:FF:000004">
    <property type="entry name" value="Methylcrotonoyl-CoA carboxylase beta chain"/>
    <property type="match status" value="1"/>
</dbReference>
<comment type="pathway">
    <text evidence="2">Amino-acid degradation; L-leucine degradation; (S)-3-hydroxy-3-methylglutaryl-CoA from 3-isovaleryl-CoA: step 2/3.</text>
</comment>
<feature type="region of interest" description="Disordered" evidence="7">
    <location>
        <begin position="18"/>
        <end position="63"/>
    </location>
</feature>
<dbReference type="PROSITE" id="PS50980">
    <property type="entry name" value="COA_CT_NTER"/>
    <property type="match status" value="1"/>
</dbReference>
<evidence type="ECO:0000256" key="2">
    <source>
        <dbReference type="ARBA" id="ARBA00025711"/>
    </source>
</evidence>
<dbReference type="PANTHER" id="PTHR22855">
    <property type="entry name" value="ACETYL, PROPIONYL, PYRUVATE, AND GLUTACONYL CARBOXYLASE-RELATED"/>
    <property type="match status" value="1"/>
</dbReference>
<dbReference type="EC" id="6.4.1.4" evidence="3"/>
<organism evidence="10 11">
    <name type="scientific">Verticillium longisporum</name>
    <name type="common">Verticillium dahliae var. longisporum</name>
    <dbReference type="NCBI Taxonomy" id="100787"/>
    <lineage>
        <taxon>Eukaryota</taxon>
        <taxon>Fungi</taxon>
        <taxon>Dikarya</taxon>
        <taxon>Ascomycota</taxon>
        <taxon>Pezizomycotina</taxon>
        <taxon>Sordariomycetes</taxon>
        <taxon>Hypocreomycetidae</taxon>
        <taxon>Glomerellales</taxon>
        <taxon>Plectosphaerellaceae</taxon>
        <taxon>Verticillium</taxon>
    </lineage>
</organism>
<comment type="catalytic activity">
    <reaction evidence="6">
        <text>3-methylbut-2-enoyl-CoA + hydrogencarbonate + ATP = 3-methyl-(2E)-glutaconyl-CoA + ADP + phosphate + H(+)</text>
        <dbReference type="Rhea" id="RHEA:13589"/>
        <dbReference type="ChEBI" id="CHEBI:15378"/>
        <dbReference type="ChEBI" id="CHEBI:17544"/>
        <dbReference type="ChEBI" id="CHEBI:30616"/>
        <dbReference type="ChEBI" id="CHEBI:43474"/>
        <dbReference type="ChEBI" id="CHEBI:57344"/>
        <dbReference type="ChEBI" id="CHEBI:57346"/>
        <dbReference type="ChEBI" id="CHEBI:456216"/>
        <dbReference type="EC" id="6.4.1.4"/>
    </reaction>
</comment>
<evidence type="ECO:0000313" key="10">
    <source>
        <dbReference type="EMBL" id="KAG7132981.1"/>
    </source>
</evidence>
<dbReference type="InterPro" id="IPR045190">
    <property type="entry name" value="MCCB/AccD1-like"/>
</dbReference>
<feature type="domain" description="CoA carboxyltransferase N-terminal" evidence="8">
    <location>
        <begin position="98"/>
        <end position="288"/>
    </location>
</feature>
<dbReference type="Pfam" id="PF01039">
    <property type="entry name" value="Carboxyl_trans"/>
    <property type="match status" value="2"/>
</dbReference>
<evidence type="ECO:0000313" key="11">
    <source>
        <dbReference type="Proteomes" id="UP000689129"/>
    </source>
</evidence>
<gene>
    <name evidence="10" type="ORF">HYQ45_008778</name>
</gene>
<evidence type="ECO:0000256" key="4">
    <source>
        <dbReference type="ARBA" id="ARBA00031237"/>
    </source>
</evidence>
<dbReference type="GO" id="GO:0004485">
    <property type="term" value="F:methylcrotonoyl-CoA carboxylase activity"/>
    <property type="evidence" value="ECO:0007669"/>
    <property type="project" value="UniProtKB-EC"/>
</dbReference>
<dbReference type="EMBL" id="JAEMWZ010000171">
    <property type="protein sequence ID" value="KAG7132981.1"/>
    <property type="molecule type" value="Genomic_DNA"/>
</dbReference>
<name>A0A8I2ZL05_VERLO</name>
<dbReference type="InterPro" id="IPR034733">
    <property type="entry name" value="AcCoA_carboxyl_beta"/>
</dbReference>
<evidence type="ECO:0000256" key="5">
    <source>
        <dbReference type="ARBA" id="ARBA00031404"/>
    </source>
</evidence>
<evidence type="ECO:0000259" key="9">
    <source>
        <dbReference type="PROSITE" id="PS50989"/>
    </source>
</evidence>
<dbReference type="GO" id="GO:1905202">
    <property type="term" value="C:methylcrotonoyl-CoA carboxylase complex"/>
    <property type="evidence" value="ECO:0007669"/>
    <property type="project" value="TreeGrafter"/>
</dbReference>
<comment type="similarity">
    <text evidence="1">Belongs to the AccD/PCCB family.</text>
</comment>
<dbReference type="GO" id="GO:0006552">
    <property type="term" value="P:L-leucine catabolic process"/>
    <property type="evidence" value="ECO:0007669"/>
    <property type="project" value="TreeGrafter"/>
</dbReference>
<dbReference type="PANTHER" id="PTHR22855:SF13">
    <property type="entry name" value="METHYLCROTONOYL-COA CARBOXYLASE BETA CHAIN, MITOCHONDRIAL"/>
    <property type="match status" value="1"/>
</dbReference>
<evidence type="ECO:0000256" key="1">
    <source>
        <dbReference type="ARBA" id="ARBA00006102"/>
    </source>
</evidence>
<comment type="caution">
    <text evidence="10">The sequence shown here is derived from an EMBL/GenBank/DDBJ whole genome shotgun (WGS) entry which is preliminary data.</text>
</comment>
<dbReference type="PROSITE" id="PS50989">
    <property type="entry name" value="COA_CT_CTER"/>
    <property type="match status" value="1"/>
</dbReference>
<feature type="compositionally biased region" description="Low complexity" evidence="7">
    <location>
        <begin position="18"/>
        <end position="30"/>
    </location>
</feature>
<dbReference type="AlphaFoldDB" id="A0A8I2ZL05"/>
<proteinExistence type="inferred from homology"/>
<evidence type="ECO:0000256" key="7">
    <source>
        <dbReference type="SAM" id="MobiDB-lite"/>
    </source>
</evidence>
<protein>
    <recommendedName>
        <fullName evidence="3">methylcrotonoyl-CoA carboxylase</fullName>
        <ecNumber evidence="3">6.4.1.4</ecNumber>
    </recommendedName>
    <alternativeName>
        <fullName evidence="5">3-methylcrotonyl-CoA carboxylase 2</fullName>
    </alternativeName>
    <alternativeName>
        <fullName evidence="4">3-methylcrotonyl-CoA:carbon dioxide ligase subunit beta</fullName>
    </alternativeName>
</protein>
<dbReference type="OrthoDB" id="439921at2759"/>
<dbReference type="InterPro" id="IPR011762">
    <property type="entry name" value="COA_CT_N"/>
</dbReference>
<reference evidence="10" key="1">
    <citation type="journal article" date="2021" name="Mol. Plant Pathol.">
        <title>A 20-kb lineage-specific genomic region tames virulence in pathogenic amphidiploid Verticillium longisporum.</title>
        <authorList>
            <person name="Harting R."/>
            <person name="Starke J."/>
            <person name="Kusch H."/>
            <person name="Poggeler S."/>
            <person name="Maurus I."/>
            <person name="Schluter R."/>
            <person name="Landesfeind M."/>
            <person name="Bulla I."/>
            <person name="Nowrousian M."/>
            <person name="de Jonge R."/>
            <person name="Stahlhut G."/>
            <person name="Hoff K.J."/>
            <person name="Asshauer K.P."/>
            <person name="Thurmer A."/>
            <person name="Stanke M."/>
            <person name="Daniel R."/>
            <person name="Morgenstern B."/>
            <person name="Thomma B.P.H.J."/>
            <person name="Kronstad J.W."/>
            <person name="Braus-Stromeyer S.A."/>
            <person name="Braus G.H."/>
        </authorList>
    </citation>
    <scope>NUCLEOTIDE SEQUENCE</scope>
    <source>
        <strain evidence="10">Vl32</strain>
    </source>
</reference>
<evidence type="ECO:0000259" key="8">
    <source>
        <dbReference type="PROSITE" id="PS50980"/>
    </source>
</evidence>
<feature type="compositionally biased region" description="Low complexity" evidence="7">
    <location>
        <begin position="41"/>
        <end position="63"/>
    </location>
</feature>
<sequence>MSASRSSRDLLVLSRQLTRSSSSTTAAARLHNLQPRLRPCSRSSTSSNVSQTRTQTQTQTQTRGVATFTPPHQASAISLVQTNVDPSSDEFRENEQGMAEVMARMQTLTTRIHRGGSDKAREKHLARNKMLPRDRVTALIDPGTTFLELSPLAGHELYPEADVPAGGIITGVGVVEGVTCVIVANDSTVKGGTYYPITVKKHLRAQAVAQENRLPCIYLVDSGGANLPHQADVFPDRDHFGRIFYNQARMSGQGIPQISVVMGPCTAGGAYVPAMSDESIIDLGGGRLHSSVSGVTDYLAVDDAHALTLARRSISNLNWPARSPATPAPAAAYAEPVHPPAELLGIASTNLRKPLPIREVIARIVDGSAFAEFKRDYGTTLVTGFAQIHGYKVGIVANDGILFAESSQKGAHFVELCTQRGIPLVFLQNISGFMVGSEAERGGIAKHGAKLVTAVACADVPKFTVVVGGSYGAGNYGMCGRAYSPRFLWMWPNARIGVMGSEQLNSVMETVGKADPALKDRIEKESDATFSSARLWDDGIIPPQDTRRYLGLGLRAAMTGRNEVKAGETKFGVFRM</sequence>
<dbReference type="Proteomes" id="UP000689129">
    <property type="component" value="Unassembled WGS sequence"/>
</dbReference>
<evidence type="ECO:0000256" key="6">
    <source>
        <dbReference type="ARBA" id="ARBA00052347"/>
    </source>
</evidence>